<dbReference type="AlphaFoldDB" id="A0A1H4LE76"/>
<feature type="signal peptide" evidence="1">
    <location>
        <begin position="1"/>
        <end position="26"/>
    </location>
</feature>
<evidence type="ECO:0000313" key="3">
    <source>
        <dbReference type="Proteomes" id="UP000182241"/>
    </source>
</evidence>
<protein>
    <recommendedName>
        <fullName evidence="4">Trypsin</fullName>
    </recommendedName>
</protein>
<gene>
    <name evidence="2" type="ORF">SAMN04489793_0551</name>
</gene>
<proteinExistence type="predicted"/>
<dbReference type="OrthoDB" id="4773429at2"/>
<dbReference type="InterPro" id="IPR009003">
    <property type="entry name" value="Peptidase_S1_PA"/>
</dbReference>
<reference evidence="3" key="1">
    <citation type="submission" date="2016-10" db="EMBL/GenBank/DDBJ databases">
        <authorList>
            <person name="Varghese N."/>
            <person name="Submissions S."/>
        </authorList>
    </citation>
    <scope>NUCLEOTIDE SEQUENCE [LARGE SCALE GENOMIC DNA]</scope>
    <source>
        <strain evidence="3">DSM 44234</strain>
    </source>
</reference>
<dbReference type="SUPFAM" id="SSF50494">
    <property type="entry name" value="Trypsin-like serine proteases"/>
    <property type="match status" value="1"/>
</dbReference>
<evidence type="ECO:0008006" key="4">
    <source>
        <dbReference type="Google" id="ProtNLM"/>
    </source>
</evidence>
<evidence type="ECO:0000256" key="1">
    <source>
        <dbReference type="SAM" id="SignalP"/>
    </source>
</evidence>
<sequence length="275" mass="27747">MTAARRPLRAAACALAVALLGGCAVIQRDEVAAPEAPPSTSTVAVTTPVVQPYDVVAPDLKPATAPKPTTGAGITTYADSFGVYASVCTLGFLARYPGGEVVAFTAGHCAELAGKARPGRSPVARYLTSGGGSTPFGEYIKATRSTRGQDIAIIQVVGADVAPIARSIGPVRGVSSTEELRAGRPEICVVGARTGRHCGVLDDVSGTRVTWAGIPAVEGDSGGPVYARWPDGSFTAVGVINTVHTRTDGTGTGGGTGTLIAADIEANEMTLLGVS</sequence>
<feature type="chain" id="PRO_5038376346" description="Trypsin" evidence="1">
    <location>
        <begin position="27"/>
        <end position="275"/>
    </location>
</feature>
<dbReference type="EMBL" id="FNSA01000003">
    <property type="protein sequence ID" value="SEB69013.1"/>
    <property type="molecule type" value="Genomic_DNA"/>
</dbReference>
<keyword evidence="1" id="KW-0732">Signal</keyword>
<dbReference type="InterPro" id="IPR043504">
    <property type="entry name" value="Peptidase_S1_PA_chymotrypsin"/>
</dbReference>
<dbReference type="Proteomes" id="UP000182241">
    <property type="component" value="Unassembled WGS sequence"/>
</dbReference>
<keyword evidence="3" id="KW-1185">Reference proteome</keyword>
<dbReference type="Gene3D" id="2.40.10.10">
    <property type="entry name" value="Trypsin-like serine proteases"/>
    <property type="match status" value="2"/>
</dbReference>
<accession>A0A1H4LE76</accession>
<dbReference type="STRING" id="57704.SAMN04489793_0551"/>
<organism evidence="2 3">
    <name type="scientific">Tsukamurella tyrosinosolvens</name>
    <dbReference type="NCBI Taxonomy" id="57704"/>
    <lineage>
        <taxon>Bacteria</taxon>
        <taxon>Bacillati</taxon>
        <taxon>Actinomycetota</taxon>
        <taxon>Actinomycetes</taxon>
        <taxon>Mycobacteriales</taxon>
        <taxon>Tsukamurellaceae</taxon>
        <taxon>Tsukamurella</taxon>
    </lineage>
</organism>
<evidence type="ECO:0000313" key="2">
    <source>
        <dbReference type="EMBL" id="SEB69013.1"/>
    </source>
</evidence>
<dbReference type="RefSeq" id="WP_068740575.1">
    <property type="nucleotide sequence ID" value="NZ_CBDRGN010000005.1"/>
</dbReference>
<dbReference type="PROSITE" id="PS51257">
    <property type="entry name" value="PROKAR_LIPOPROTEIN"/>
    <property type="match status" value="1"/>
</dbReference>
<name>A0A1H4LE76_TSUTY</name>